<evidence type="ECO:0000256" key="1">
    <source>
        <dbReference type="SAM" id="MobiDB-lite"/>
    </source>
</evidence>
<gene>
    <name evidence="3" type="ORF">Vbra_10923</name>
</gene>
<dbReference type="InParanoid" id="A0A0G4E8M8"/>
<keyword evidence="2" id="KW-0812">Transmembrane</keyword>
<dbReference type="Proteomes" id="UP000041254">
    <property type="component" value="Unassembled WGS sequence"/>
</dbReference>
<feature type="transmembrane region" description="Helical" evidence="2">
    <location>
        <begin position="111"/>
        <end position="133"/>
    </location>
</feature>
<dbReference type="VEuPathDB" id="CryptoDB:Vbra_10923"/>
<name>A0A0G4E8M8_VITBC</name>
<feature type="region of interest" description="Disordered" evidence="1">
    <location>
        <begin position="77"/>
        <end position="101"/>
    </location>
</feature>
<keyword evidence="2" id="KW-0472">Membrane</keyword>
<organism evidence="3 4">
    <name type="scientific">Vitrella brassicaformis (strain CCMP3155)</name>
    <dbReference type="NCBI Taxonomy" id="1169540"/>
    <lineage>
        <taxon>Eukaryota</taxon>
        <taxon>Sar</taxon>
        <taxon>Alveolata</taxon>
        <taxon>Colpodellida</taxon>
        <taxon>Vitrellaceae</taxon>
        <taxon>Vitrella</taxon>
    </lineage>
</organism>
<accession>A0A0G4E8M8</accession>
<sequence>MGEKGAAAANIVWVLPLGIFDAALIALNALLLCSGLLGLTMKCDPTPGLPIRCVVTLVGVLLGGFVLHRLASCPQSDRLQQQPPQQQGSVREQRATGEGSAVTDGGVGRRWMLLCVFHVQLYALLAVSIFFGAELRELHKTGLSLTYWSKCDPALTTCRSFWVGC</sequence>
<feature type="transmembrane region" description="Helical" evidence="2">
    <location>
        <begin position="49"/>
        <end position="71"/>
    </location>
</feature>
<proteinExistence type="predicted"/>
<feature type="transmembrane region" description="Helical" evidence="2">
    <location>
        <begin position="12"/>
        <end position="37"/>
    </location>
</feature>
<dbReference type="EMBL" id="CDMY01000055">
    <property type="protein sequence ID" value="CEL92185.1"/>
    <property type="molecule type" value="Genomic_DNA"/>
</dbReference>
<evidence type="ECO:0000313" key="3">
    <source>
        <dbReference type="EMBL" id="CEL92185.1"/>
    </source>
</evidence>
<keyword evidence="4" id="KW-1185">Reference proteome</keyword>
<evidence type="ECO:0000256" key="2">
    <source>
        <dbReference type="SAM" id="Phobius"/>
    </source>
</evidence>
<keyword evidence="2" id="KW-1133">Transmembrane helix</keyword>
<dbReference type="AlphaFoldDB" id="A0A0G4E8M8"/>
<protein>
    <submittedName>
        <fullName evidence="3">Uncharacterized protein</fullName>
    </submittedName>
</protein>
<reference evidence="3 4" key="1">
    <citation type="submission" date="2014-11" db="EMBL/GenBank/DDBJ databases">
        <authorList>
            <person name="Zhu J."/>
            <person name="Qi W."/>
            <person name="Song R."/>
        </authorList>
    </citation>
    <scope>NUCLEOTIDE SEQUENCE [LARGE SCALE GENOMIC DNA]</scope>
</reference>
<evidence type="ECO:0000313" key="4">
    <source>
        <dbReference type="Proteomes" id="UP000041254"/>
    </source>
</evidence>